<proteinExistence type="predicted"/>
<dbReference type="Proteomes" id="UP000004095">
    <property type="component" value="Unassembled WGS sequence"/>
</dbReference>
<protein>
    <submittedName>
        <fullName evidence="1">Uncharacterized protein</fullName>
    </submittedName>
</protein>
<reference evidence="1 2" key="1">
    <citation type="submission" date="2007-01" db="EMBL/GenBank/DDBJ databases">
        <authorList>
            <person name="Haygood M."/>
            <person name="Podell S."/>
            <person name="Anderson C."/>
            <person name="Hopkinson B."/>
            <person name="Roe K."/>
            <person name="Barbeau K."/>
            <person name="Gaasterland T."/>
            <person name="Ferriera S."/>
            <person name="Johnson J."/>
            <person name="Kravitz S."/>
            <person name="Beeson K."/>
            <person name="Sutton G."/>
            <person name="Rogers Y.-H."/>
            <person name="Friedman R."/>
            <person name="Frazier M."/>
            <person name="Venter J.C."/>
        </authorList>
    </citation>
    <scope>NUCLEOTIDE SEQUENCE [LARGE SCALE GENOMIC DNA]</scope>
    <source>
        <strain evidence="1 2">ATCC 23134</strain>
    </source>
</reference>
<evidence type="ECO:0000313" key="1">
    <source>
        <dbReference type="EMBL" id="EAY29399.1"/>
    </source>
</evidence>
<keyword evidence="2" id="KW-1185">Reference proteome</keyword>
<comment type="caution">
    <text evidence="1">The sequence shown here is derived from an EMBL/GenBank/DDBJ whole genome shotgun (WGS) entry which is preliminary data.</text>
</comment>
<organism evidence="1 2">
    <name type="scientific">Microscilla marina ATCC 23134</name>
    <dbReference type="NCBI Taxonomy" id="313606"/>
    <lineage>
        <taxon>Bacteria</taxon>
        <taxon>Pseudomonadati</taxon>
        <taxon>Bacteroidota</taxon>
        <taxon>Cytophagia</taxon>
        <taxon>Cytophagales</taxon>
        <taxon>Microscillaceae</taxon>
        <taxon>Microscilla</taxon>
    </lineage>
</organism>
<sequence>MIQNRKKLYKKTTFPFFISSDHSRKQKDTQPLTNYVQFLTSVLK</sequence>
<gene>
    <name evidence="1" type="ORF">M23134_01455</name>
</gene>
<accession>A1ZJU6</accession>
<dbReference type="AlphaFoldDB" id="A1ZJU6"/>
<evidence type="ECO:0000313" key="2">
    <source>
        <dbReference type="Proteomes" id="UP000004095"/>
    </source>
</evidence>
<dbReference type="EMBL" id="AAWS01000011">
    <property type="protein sequence ID" value="EAY29399.1"/>
    <property type="molecule type" value="Genomic_DNA"/>
</dbReference>
<name>A1ZJU6_MICM2</name>